<comment type="caution">
    <text evidence="1">The sequence shown here is derived from an EMBL/GenBank/DDBJ whole genome shotgun (WGS) entry which is preliminary data.</text>
</comment>
<keyword evidence="2" id="KW-1185">Reference proteome</keyword>
<organism evidence="1 2">
    <name type="scientific">Austropuccinia psidii MF-1</name>
    <dbReference type="NCBI Taxonomy" id="1389203"/>
    <lineage>
        <taxon>Eukaryota</taxon>
        <taxon>Fungi</taxon>
        <taxon>Dikarya</taxon>
        <taxon>Basidiomycota</taxon>
        <taxon>Pucciniomycotina</taxon>
        <taxon>Pucciniomycetes</taxon>
        <taxon>Pucciniales</taxon>
        <taxon>Sphaerophragmiaceae</taxon>
        <taxon>Austropuccinia</taxon>
    </lineage>
</organism>
<gene>
    <name evidence="1" type="ORF">O181_031462</name>
</gene>
<dbReference type="AlphaFoldDB" id="A0A9Q3D0P9"/>
<name>A0A9Q3D0P9_9BASI</name>
<dbReference type="EMBL" id="AVOT02011245">
    <property type="protein sequence ID" value="MBW0491747.1"/>
    <property type="molecule type" value="Genomic_DNA"/>
</dbReference>
<dbReference type="Proteomes" id="UP000765509">
    <property type="component" value="Unassembled WGS sequence"/>
</dbReference>
<sequence>MSREDQVNLISYANLFTSLKFFLRFNTYGILCPICPNSLNRLLPYLGAQDLTIQGRGYCHNHDEAPPNGCCRNPSLTQVRPNWPCHIIYDQMASGHILPSLVFLANSPPHQPPGHYPCFWAWGSFPSSRDLWPLEPPPGLLAQPLLSWGFGPFRPPTACMAHGP</sequence>
<reference evidence="1" key="1">
    <citation type="submission" date="2021-03" db="EMBL/GenBank/DDBJ databases">
        <title>Draft genome sequence of rust myrtle Austropuccinia psidii MF-1, a brazilian biotype.</title>
        <authorList>
            <person name="Quecine M.C."/>
            <person name="Pachon D.M.R."/>
            <person name="Bonatelli M.L."/>
            <person name="Correr F.H."/>
            <person name="Franceschini L.M."/>
            <person name="Leite T.F."/>
            <person name="Margarido G.R.A."/>
            <person name="Almeida C.A."/>
            <person name="Ferrarezi J.A."/>
            <person name="Labate C.A."/>
        </authorList>
    </citation>
    <scope>NUCLEOTIDE SEQUENCE</scope>
    <source>
        <strain evidence="1">MF-1</strain>
    </source>
</reference>
<proteinExistence type="predicted"/>
<evidence type="ECO:0000313" key="1">
    <source>
        <dbReference type="EMBL" id="MBW0491747.1"/>
    </source>
</evidence>
<evidence type="ECO:0000313" key="2">
    <source>
        <dbReference type="Proteomes" id="UP000765509"/>
    </source>
</evidence>
<protein>
    <submittedName>
        <fullName evidence="1">Uncharacterized protein</fullName>
    </submittedName>
</protein>
<accession>A0A9Q3D0P9</accession>